<feature type="transmembrane region" description="Helical" evidence="6">
    <location>
        <begin position="82"/>
        <end position="104"/>
    </location>
</feature>
<dbReference type="SUPFAM" id="SSF118215">
    <property type="entry name" value="Proton glutamate symport protein"/>
    <property type="match status" value="1"/>
</dbReference>
<evidence type="ECO:0000313" key="8">
    <source>
        <dbReference type="Proteomes" id="UP000462435"/>
    </source>
</evidence>
<dbReference type="GO" id="GO:0015138">
    <property type="term" value="F:fumarate transmembrane transporter activity"/>
    <property type="evidence" value="ECO:0007669"/>
    <property type="project" value="TreeGrafter"/>
</dbReference>
<evidence type="ECO:0000256" key="1">
    <source>
        <dbReference type="ARBA" id="ARBA00004141"/>
    </source>
</evidence>
<dbReference type="GO" id="GO:0015366">
    <property type="term" value="F:malate:proton symporter activity"/>
    <property type="evidence" value="ECO:0007669"/>
    <property type="project" value="TreeGrafter"/>
</dbReference>
<keyword evidence="3 6" id="KW-0812">Transmembrane</keyword>
<organism evidence="7 8">
    <name type="scientific">Herbaspirillum frisingense</name>
    <dbReference type="NCBI Taxonomy" id="92645"/>
    <lineage>
        <taxon>Bacteria</taxon>
        <taxon>Pseudomonadati</taxon>
        <taxon>Pseudomonadota</taxon>
        <taxon>Betaproteobacteria</taxon>
        <taxon>Burkholderiales</taxon>
        <taxon>Oxalobacteraceae</taxon>
        <taxon>Herbaspirillum</taxon>
    </lineage>
</organism>
<dbReference type="GO" id="GO:0005886">
    <property type="term" value="C:plasma membrane"/>
    <property type="evidence" value="ECO:0007669"/>
    <property type="project" value="TreeGrafter"/>
</dbReference>
<gene>
    <name evidence="7" type="primary">dctA_2</name>
    <name evidence="7" type="ORF">GAK35_02455</name>
</gene>
<accession>A0A7V8FW15</accession>
<evidence type="ECO:0000256" key="2">
    <source>
        <dbReference type="ARBA" id="ARBA00022448"/>
    </source>
</evidence>
<dbReference type="Gene3D" id="1.10.3860.10">
    <property type="entry name" value="Sodium:dicarboxylate symporter"/>
    <property type="match status" value="1"/>
</dbReference>
<dbReference type="GO" id="GO:0015141">
    <property type="term" value="F:succinate transmembrane transporter activity"/>
    <property type="evidence" value="ECO:0007669"/>
    <property type="project" value="TreeGrafter"/>
</dbReference>
<feature type="transmembrane region" description="Helical" evidence="6">
    <location>
        <begin position="276"/>
        <end position="294"/>
    </location>
</feature>
<keyword evidence="4 6" id="KW-1133">Transmembrane helix</keyword>
<keyword evidence="2" id="KW-0813">Transport</keyword>
<feature type="transmembrane region" description="Helical" evidence="6">
    <location>
        <begin position="242"/>
        <end position="269"/>
    </location>
</feature>
<evidence type="ECO:0000313" key="7">
    <source>
        <dbReference type="EMBL" id="KAF1042900.1"/>
    </source>
</evidence>
<dbReference type="PRINTS" id="PR00173">
    <property type="entry name" value="EDTRNSPORT"/>
</dbReference>
<dbReference type="PANTHER" id="PTHR42865:SF1">
    <property type="entry name" value="AEROBIC C4-DICARBOXYLATE TRANSPORT PROTEIN"/>
    <property type="match status" value="1"/>
</dbReference>
<dbReference type="EMBL" id="WNDX01000071">
    <property type="protein sequence ID" value="KAF1042900.1"/>
    <property type="molecule type" value="Genomic_DNA"/>
</dbReference>
<evidence type="ECO:0000256" key="6">
    <source>
        <dbReference type="SAM" id="Phobius"/>
    </source>
</evidence>
<evidence type="ECO:0000256" key="5">
    <source>
        <dbReference type="ARBA" id="ARBA00023136"/>
    </source>
</evidence>
<feature type="transmembrane region" description="Helical" evidence="6">
    <location>
        <begin position="314"/>
        <end position="333"/>
    </location>
</feature>
<name>A0A7V8FW15_9BURK</name>
<keyword evidence="5 6" id="KW-0472">Membrane</keyword>
<dbReference type="InterPro" id="IPR036458">
    <property type="entry name" value="Na:dicarbo_symporter_sf"/>
</dbReference>
<feature type="transmembrane region" description="Helical" evidence="6">
    <location>
        <begin position="164"/>
        <end position="182"/>
    </location>
</feature>
<evidence type="ECO:0000256" key="3">
    <source>
        <dbReference type="ARBA" id="ARBA00022692"/>
    </source>
</evidence>
<comment type="subcellular location">
    <subcellularLocation>
        <location evidence="1">Membrane</location>
        <topology evidence="1">Multi-pass membrane protein</topology>
    </subcellularLocation>
</comment>
<proteinExistence type="predicted"/>
<dbReference type="AlphaFoldDB" id="A0A7V8FW15"/>
<dbReference type="GO" id="GO:0070778">
    <property type="term" value="P:L-aspartate transmembrane transport"/>
    <property type="evidence" value="ECO:0007669"/>
    <property type="project" value="TreeGrafter"/>
</dbReference>
<reference evidence="8" key="1">
    <citation type="journal article" date="2020" name="MBio">
        <title>Horizontal gene transfer to a defensive symbiont with a reduced genome amongst a multipartite beetle microbiome.</title>
        <authorList>
            <person name="Waterworth S.C."/>
            <person name="Florez L.V."/>
            <person name="Rees E.R."/>
            <person name="Hertweck C."/>
            <person name="Kaltenpoth M."/>
            <person name="Kwan J.C."/>
        </authorList>
    </citation>
    <scope>NUCLEOTIDE SEQUENCE [LARGE SCALE GENOMIC DNA]</scope>
</reference>
<protein>
    <submittedName>
        <fullName evidence="7">C4-dicarboxylate transport protein</fullName>
    </submittedName>
</protein>
<dbReference type="PANTHER" id="PTHR42865">
    <property type="entry name" value="PROTON/GLUTAMATE-ASPARTATE SYMPORTER"/>
    <property type="match status" value="1"/>
</dbReference>
<comment type="caution">
    <text evidence="7">The sequence shown here is derived from an EMBL/GenBank/DDBJ whole genome shotgun (WGS) entry which is preliminary data.</text>
</comment>
<dbReference type="Pfam" id="PF00375">
    <property type="entry name" value="SDF"/>
    <property type="match status" value="1"/>
</dbReference>
<evidence type="ECO:0000256" key="4">
    <source>
        <dbReference type="ARBA" id="ARBA00022989"/>
    </source>
</evidence>
<sequence>MARSAMAGRIFSNGLVQMAAAIAAGIALGQWMPDLAVQMKPLSDGFVKLIGMLIGVVMFMLVVSGIAGMQGRARTAKLGGKAVLYFEAMALLSLSVGIAAAVLLQPGGGFHLDLSATAADAAGSSGGQLVSGYIRRAEDFRLDQFVLGLIPDSVTGAFVHNNNLQILLVAVFFGVALGRLSAADVRYAQLREFIEAFLGVLFGMVNLILKFAPLAAFGAMAFTIGRYGMGSMLPLLRFVGAIYLASFFFVAVVMALVAHATGVSLFRLIAYVRDELLLVIFTASSVAALPGLIVKMEQLGCSRNVVRLVLPAGYSFNLSGTNLYLAMATLFLAQASGVHLGGWQLLTLLAIAMLTSKGATSVIGSGFIALAATLTALQLVPVGGIVLLLGVERLMKCRSLTNVIGNCLACVVIAVWEGEFDREAMRRELGR</sequence>
<feature type="transmembrane region" description="Helical" evidence="6">
    <location>
        <begin position="45"/>
        <end position="70"/>
    </location>
</feature>
<feature type="transmembrane region" description="Helical" evidence="6">
    <location>
        <begin position="369"/>
        <end position="391"/>
    </location>
</feature>
<dbReference type="InterPro" id="IPR001991">
    <property type="entry name" value="Na-dicarboxylate_symporter"/>
</dbReference>
<dbReference type="Proteomes" id="UP000462435">
    <property type="component" value="Unassembled WGS sequence"/>
</dbReference>
<feature type="transmembrane region" description="Helical" evidence="6">
    <location>
        <begin position="194"/>
        <end position="222"/>
    </location>
</feature>